<dbReference type="AlphaFoldDB" id="A0AAN8NNK6"/>
<dbReference type="CDD" id="cd09917">
    <property type="entry name" value="F-box_SF"/>
    <property type="match status" value="1"/>
</dbReference>
<dbReference type="SUPFAM" id="SSF81383">
    <property type="entry name" value="F-box domain"/>
    <property type="match status" value="1"/>
</dbReference>
<name>A0AAN8NNK6_9PEZI</name>
<keyword evidence="2" id="KW-1185">Reference proteome</keyword>
<dbReference type="EMBL" id="JAVHJM010000005">
    <property type="protein sequence ID" value="KAK6514420.1"/>
    <property type="molecule type" value="Genomic_DNA"/>
</dbReference>
<evidence type="ECO:0008006" key="3">
    <source>
        <dbReference type="Google" id="ProtNLM"/>
    </source>
</evidence>
<accession>A0AAN8NNK6</accession>
<dbReference type="Proteomes" id="UP001307849">
    <property type="component" value="Unassembled WGS sequence"/>
</dbReference>
<gene>
    <name evidence="1" type="ORF">TWF506_008813</name>
</gene>
<evidence type="ECO:0000313" key="2">
    <source>
        <dbReference type="Proteomes" id="UP001307849"/>
    </source>
</evidence>
<proteinExistence type="predicted"/>
<organism evidence="1 2">
    <name type="scientific">Arthrobotrys conoides</name>
    <dbReference type="NCBI Taxonomy" id="74498"/>
    <lineage>
        <taxon>Eukaryota</taxon>
        <taxon>Fungi</taxon>
        <taxon>Dikarya</taxon>
        <taxon>Ascomycota</taxon>
        <taxon>Pezizomycotina</taxon>
        <taxon>Orbiliomycetes</taxon>
        <taxon>Orbiliales</taxon>
        <taxon>Orbiliaceae</taxon>
        <taxon>Arthrobotrys</taxon>
    </lineage>
</organism>
<protein>
    <recommendedName>
        <fullName evidence="3">F-box domain-containing protein</fullName>
    </recommendedName>
</protein>
<evidence type="ECO:0000313" key="1">
    <source>
        <dbReference type="EMBL" id="KAK6514420.1"/>
    </source>
</evidence>
<reference evidence="1 2" key="1">
    <citation type="submission" date="2019-10" db="EMBL/GenBank/DDBJ databases">
        <authorList>
            <person name="Palmer J.M."/>
        </authorList>
    </citation>
    <scope>NUCLEOTIDE SEQUENCE [LARGE SCALE GENOMIC DNA]</scope>
    <source>
        <strain evidence="1 2">TWF506</strain>
    </source>
</reference>
<dbReference type="InterPro" id="IPR036047">
    <property type="entry name" value="F-box-like_dom_sf"/>
</dbReference>
<comment type="caution">
    <text evidence="1">The sequence shown here is derived from an EMBL/GenBank/DDBJ whole genome shotgun (WGS) entry which is preliminary data.</text>
</comment>
<sequence>MPTIQDLPNEILLNITNDLSYVACRSLSMTCRSFRVRLPLPRSNYTIHDLLEIETWTKYHPAKNRPNGSQQPTSEDYFACSSCLKIKSSDNFSDSMMKGSKGKFANGSDISTDRRFCIPCGMRTNMYSPGVKLWYGGGKRRFGFVCKVCGQFEKFEVRDAIDRNGFMSKDPKCPRCMTLPQRILFGSTIPRLPRMRRTG</sequence>